<accession>A0ABY6Z2J4</accession>
<dbReference type="Proteomes" id="UP001164803">
    <property type="component" value="Chromosome"/>
</dbReference>
<organism evidence="2 3">
    <name type="scientific">Alicyclobacillus dauci</name>
    <dbReference type="NCBI Taxonomy" id="1475485"/>
    <lineage>
        <taxon>Bacteria</taxon>
        <taxon>Bacillati</taxon>
        <taxon>Bacillota</taxon>
        <taxon>Bacilli</taxon>
        <taxon>Bacillales</taxon>
        <taxon>Alicyclobacillaceae</taxon>
        <taxon>Alicyclobacillus</taxon>
    </lineage>
</organism>
<gene>
    <name evidence="2" type="ORF">NZD86_19690</name>
</gene>
<keyword evidence="1" id="KW-0472">Membrane</keyword>
<evidence type="ECO:0000256" key="1">
    <source>
        <dbReference type="SAM" id="Phobius"/>
    </source>
</evidence>
<keyword evidence="3" id="KW-1185">Reference proteome</keyword>
<dbReference type="EMBL" id="CP104064">
    <property type="protein sequence ID" value="WAH36416.1"/>
    <property type="molecule type" value="Genomic_DNA"/>
</dbReference>
<evidence type="ECO:0000313" key="2">
    <source>
        <dbReference type="EMBL" id="WAH36416.1"/>
    </source>
</evidence>
<protein>
    <submittedName>
        <fullName evidence="2">Uncharacterized protein</fullName>
    </submittedName>
</protein>
<evidence type="ECO:0000313" key="3">
    <source>
        <dbReference type="Proteomes" id="UP001164803"/>
    </source>
</evidence>
<feature type="transmembrane region" description="Helical" evidence="1">
    <location>
        <begin position="103"/>
        <end position="121"/>
    </location>
</feature>
<name>A0ABY6Z2J4_9BACL</name>
<reference evidence="2" key="1">
    <citation type="submission" date="2022-08" db="EMBL/GenBank/DDBJ databases">
        <title>Alicyclobacillus dauci DSM2870, complete genome.</title>
        <authorList>
            <person name="Wang Q."/>
            <person name="Cai R."/>
            <person name="Wang Z."/>
        </authorList>
    </citation>
    <scope>NUCLEOTIDE SEQUENCE</scope>
    <source>
        <strain evidence="2">DSM 28700</strain>
    </source>
</reference>
<keyword evidence="1" id="KW-1133">Transmembrane helix</keyword>
<keyword evidence="1" id="KW-0812">Transmembrane</keyword>
<sequence length="122" mass="13941">MFNLCTRQDCERHIGKWVQFRTPYGYHQGMIERITKDDKVIILSPRRYAPASLITAEVEGDEMQRLDLALAWYGRRPGYPAVGYPGGAVGGYGPGYGYGAWGWSRWAVSFLVIYALLGLWFW</sequence>
<proteinExistence type="predicted"/>